<dbReference type="EMBL" id="LR797019">
    <property type="protein sequence ID" value="CAB4182309.1"/>
    <property type="molecule type" value="Genomic_DNA"/>
</dbReference>
<protein>
    <submittedName>
        <fullName evidence="2">Uncharacterized protein</fullName>
    </submittedName>
</protein>
<sequence>MVTYHYAILTKSPYFGSVINYIKENNLKVEVHLNRTRFWLPEELHDDFINKLGGHCDFVPSDQDLMLGTPNAWDEWKLTKDIA</sequence>
<gene>
    <name evidence="2" type="ORF">UFOVP1066_212</name>
    <name evidence="3" type="ORF">UFOVP1315_125</name>
    <name evidence="4" type="ORF">UFOVP1421_86</name>
    <name evidence="5" type="ORF">UFOVP1525_96</name>
    <name evidence="1" type="ORF">UFOVP909_59</name>
</gene>
<evidence type="ECO:0000313" key="2">
    <source>
        <dbReference type="EMBL" id="CAB4182309.1"/>
    </source>
</evidence>
<evidence type="ECO:0000313" key="1">
    <source>
        <dbReference type="EMBL" id="CAB4170459.1"/>
    </source>
</evidence>
<name>A0A6J5QD87_9CAUD</name>
<dbReference type="EMBL" id="LR797272">
    <property type="protein sequence ID" value="CAB4198512.1"/>
    <property type="molecule type" value="Genomic_DNA"/>
</dbReference>
<evidence type="ECO:0000313" key="4">
    <source>
        <dbReference type="EMBL" id="CAB4211479.1"/>
    </source>
</evidence>
<evidence type="ECO:0000313" key="3">
    <source>
        <dbReference type="EMBL" id="CAB4198512.1"/>
    </source>
</evidence>
<accession>A0A6J5QD87</accession>
<organism evidence="2">
    <name type="scientific">uncultured Caudovirales phage</name>
    <dbReference type="NCBI Taxonomy" id="2100421"/>
    <lineage>
        <taxon>Viruses</taxon>
        <taxon>Duplodnaviria</taxon>
        <taxon>Heunggongvirae</taxon>
        <taxon>Uroviricota</taxon>
        <taxon>Caudoviricetes</taxon>
        <taxon>Peduoviridae</taxon>
        <taxon>Maltschvirus</taxon>
        <taxon>Maltschvirus maltsch</taxon>
    </lineage>
</organism>
<dbReference type="EMBL" id="LR797375">
    <property type="protein sequence ID" value="CAB4211479.1"/>
    <property type="molecule type" value="Genomic_DNA"/>
</dbReference>
<proteinExistence type="predicted"/>
<dbReference type="EMBL" id="LR796861">
    <property type="protein sequence ID" value="CAB4170459.1"/>
    <property type="molecule type" value="Genomic_DNA"/>
</dbReference>
<dbReference type="EMBL" id="LR798454">
    <property type="protein sequence ID" value="CAB5238592.1"/>
    <property type="molecule type" value="Genomic_DNA"/>
</dbReference>
<reference evidence="2" key="1">
    <citation type="submission" date="2020-05" db="EMBL/GenBank/DDBJ databases">
        <authorList>
            <person name="Chiriac C."/>
            <person name="Salcher M."/>
            <person name="Ghai R."/>
            <person name="Kavagutti S V."/>
        </authorList>
    </citation>
    <scope>NUCLEOTIDE SEQUENCE</scope>
</reference>
<evidence type="ECO:0000313" key="5">
    <source>
        <dbReference type="EMBL" id="CAB5238592.1"/>
    </source>
</evidence>